<evidence type="ECO:0000259" key="4">
    <source>
        <dbReference type="Pfam" id="PF00962"/>
    </source>
</evidence>
<organism evidence="5 6">
    <name type="scientific">Kineococcus radiotolerans</name>
    <dbReference type="NCBI Taxonomy" id="131568"/>
    <lineage>
        <taxon>Bacteria</taxon>
        <taxon>Bacillati</taxon>
        <taxon>Actinomycetota</taxon>
        <taxon>Actinomycetes</taxon>
        <taxon>Kineosporiales</taxon>
        <taxon>Kineosporiaceae</taxon>
        <taxon>Kineococcus</taxon>
    </lineage>
</organism>
<dbReference type="PANTHER" id="PTHR43114:SF7">
    <property type="entry name" value="ADENOSINE DEAMINASE DOMAIN-CONTAINING PROTEIN"/>
    <property type="match status" value="1"/>
</dbReference>
<dbReference type="EMBL" id="JACHVY010000003">
    <property type="protein sequence ID" value="MBB2902698.1"/>
    <property type="molecule type" value="Genomic_DNA"/>
</dbReference>
<dbReference type="EC" id="3.5.4.4" evidence="5"/>
<accession>A0A7W4TQ93</accession>
<evidence type="ECO:0000256" key="2">
    <source>
        <dbReference type="ARBA" id="ARBA00022723"/>
    </source>
</evidence>
<dbReference type="GO" id="GO:0046872">
    <property type="term" value="F:metal ion binding"/>
    <property type="evidence" value="ECO:0007669"/>
    <property type="project" value="UniProtKB-KW"/>
</dbReference>
<dbReference type="Pfam" id="PF00962">
    <property type="entry name" value="A_deaminase"/>
    <property type="match status" value="1"/>
</dbReference>
<feature type="domain" description="Adenosine deaminase" evidence="4">
    <location>
        <begin position="44"/>
        <end position="308"/>
    </location>
</feature>
<keyword evidence="3 5" id="KW-0378">Hydrolase</keyword>
<evidence type="ECO:0000256" key="3">
    <source>
        <dbReference type="ARBA" id="ARBA00022801"/>
    </source>
</evidence>
<dbReference type="AlphaFoldDB" id="A0A7W4TQ93"/>
<evidence type="ECO:0000313" key="6">
    <source>
        <dbReference type="Proteomes" id="UP000533269"/>
    </source>
</evidence>
<keyword evidence="2" id="KW-0479">Metal-binding</keyword>
<name>A0A7W4TQ93_KINRA</name>
<dbReference type="InterPro" id="IPR001365">
    <property type="entry name" value="A_deaminase_dom"/>
</dbReference>
<dbReference type="InterPro" id="IPR032466">
    <property type="entry name" value="Metal_Hydrolase"/>
</dbReference>
<comment type="cofactor">
    <cofactor evidence="1">
        <name>Zn(2+)</name>
        <dbReference type="ChEBI" id="CHEBI:29105"/>
    </cofactor>
</comment>
<dbReference type="SUPFAM" id="SSF51556">
    <property type="entry name" value="Metallo-dependent hydrolases"/>
    <property type="match status" value="1"/>
</dbReference>
<proteinExistence type="predicted"/>
<evidence type="ECO:0000256" key="1">
    <source>
        <dbReference type="ARBA" id="ARBA00001947"/>
    </source>
</evidence>
<dbReference type="InterPro" id="IPR006330">
    <property type="entry name" value="Ado/ade_deaminase"/>
</dbReference>
<dbReference type="PANTHER" id="PTHR43114">
    <property type="entry name" value="ADENINE DEAMINASE"/>
    <property type="match status" value="1"/>
</dbReference>
<dbReference type="GO" id="GO:0019239">
    <property type="term" value="F:deaminase activity"/>
    <property type="evidence" value="ECO:0007669"/>
    <property type="project" value="InterPro"/>
</dbReference>
<protein>
    <submittedName>
        <fullName evidence="5">Adenosine deaminase</fullName>
        <ecNumber evidence="5">3.5.4.4</ecNumber>
    </submittedName>
</protein>
<dbReference type="Proteomes" id="UP000533269">
    <property type="component" value="Unassembled WGS sequence"/>
</dbReference>
<sequence length="318" mass="33524">MEHAAFTAGIPKVELHLHLEGALEPDLERELARRNGVDPARGTAVEVLVTRADFHDLAAACFRRLAAQDVRHAEVSFDAQVHLARGVAFEDVVLGLHDAAAQARRDLGLSVGLVLSLVRDLPLESAEAALEAAAGFREEIVGVGLGSGARDDAPAAFAPLLARARAAGFALSAHGDATRGDAPGHLRRLLEDLGVDRLDHGTDVAGDPRLLALVLERGTGLTCSPLSNAAATGDSRAPVIADLLRRGVKVAVGSGHPARSGGYATENVVALTREADLTFDEIIRLQRNAIEISWAGEQVREEFLAELDAFEALVAPDL</sequence>
<comment type="caution">
    <text evidence="5">The sequence shown here is derived from an EMBL/GenBank/DDBJ whole genome shotgun (WGS) entry which is preliminary data.</text>
</comment>
<evidence type="ECO:0000313" key="5">
    <source>
        <dbReference type="EMBL" id="MBB2902698.1"/>
    </source>
</evidence>
<dbReference type="GO" id="GO:0016814">
    <property type="term" value="F:hydrolase activity, acting on carbon-nitrogen (but not peptide) bonds, in cyclic amidines"/>
    <property type="evidence" value="ECO:0007669"/>
    <property type="project" value="UniProtKB-ARBA"/>
</dbReference>
<dbReference type="RefSeq" id="WP_183392405.1">
    <property type="nucleotide sequence ID" value="NZ_JACHVY010000003.1"/>
</dbReference>
<reference evidence="5 6" key="1">
    <citation type="submission" date="2020-08" db="EMBL/GenBank/DDBJ databases">
        <title>The Agave Microbiome: Exploring the role of microbial communities in plant adaptations to desert environments.</title>
        <authorList>
            <person name="Partida-Martinez L.P."/>
        </authorList>
    </citation>
    <scope>NUCLEOTIDE SEQUENCE [LARGE SCALE GENOMIC DNA]</scope>
    <source>
        <strain evidence="5 6">AS2.23</strain>
    </source>
</reference>
<gene>
    <name evidence="5" type="ORF">FHR75_003529</name>
</gene>
<reference evidence="5 6" key="2">
    <citation type="submission" date="2020-08" db="EMBL/GenBank/DDBJ databases">
        <authorList>
            <person name="Partida-Martinez L."/>
            <person name="Huntemann M."/>
            <person name="Clum A."/>
            <person name="Wang J."/>
            <person name="Palaniappan K."/>
            <person name="Ritter S."/>
            <person name="Chen I.-M."/>
            <person name="Stamatis D."/>
            <person name="Reddy T."/>
            <person name="O'Malley R."/>
            <person name="Daum C."/>
            <person name="Shapiro N."/>
            <person name="Ivanova N."/>
            <person name="Kyrpides N."/>
            <person name="Woyke T."/>
        </authorList>
    </citation>
    <scope>NUCLEOTIDE SEQUENCE [LARGE SCALE GENOMIC DNA]</scope>
    <source>
        <strain evidence="5 6">AS2.23</strain>
    </source>
</reference>
<dbReference type="Gene3D" id="3.20.20.140">
    <property type="entry name" value="Metal-dependent hydrolases"/>
    <property type="match status" value="1"/>
</dbReference>